<evidence type="ECO:0008006" key="3">
    <source>
        <dbReference type="Google" id="ProtNLM"/>
    </source>
</evidence>
<dbReference type="PANTHER" id="PTHR43649:SF12">
    <property type="entry name" value="DIACETYLCHITOBIOSE BINDING PROTEIN DASA"/>
    <property type="match status" value="1"/>
</dbReference>
<dbReference type="STRING" id="1423792.FD09_GL001806"/>
<organism evidence="1 2">
    <name type="scientific">Schleiferilactobacillus perolens DSM 12744</name>
    <dbReference type="NCBI Taxonomy" id="1423792"/>
    <lineage>
        <taxon>Bacteria</taxon>
        <taxon>Bacillati</taxon>
        <taxon>Bacillota</taxon>
        <taxon>Bacilli</taxon>
        <taxon>Lactobacillales</taxon>
        <taxon>Lactobacillaceae</taxon>
        <taxon>Schleiferilactobacillus</taxon>
    </lineage>
</organism>
<sequence>MLDITADAKKLISGQYGDVIKTYKADGDKYFALPYRNDFWVTYYNKDLFKKAGVTMPETMTWDQYEEMAKKLTSGSGSSKVYGTYQHIWRSTIQAIAGAQTGHNLLKPSYSFMAPYYNRALAMQKAGDQMNYGTAKSTQTTYTAQFQTGKAAMMVMGTWAMAANIQAKEKGETKVDWAIAPVPQNKSDESITFGSPTGFAINKNSKHADAAKKFIKWASGKKGAAIVAKVGVVPAYRDDAINKIYFADKGMPSDSISKTAFEPKKVGIEMPQSKSSAQIDKILQEEHDLIMIGDKSVNQGIKEMESRVKELQ</sequence>
<dbReference type="PANTHER" id="PTHR43649">
    <property type="entry name" value="ARABINOSE-BINDING PROTEIN-RELATED"/>
    <property type="match status" value="1"/>
</dbReference>
<reference evidence="1 2" key="1">
    <citation type="journal article" date="2015" name="Genome Announc.">
        <title>Expanding the biotechnology potential of lactobacilli through comparative genomics of 213 strains and associated genera.</title>
        <authorList>
            <person name="Sun Z."/>
            <person name="Harris H.M."/>
            <person name="McCann A."/>
            <person name="Guo C."/>
            <person name="Argimon S."/>
            <person name="Zhang W."/>
            <person name="Yang X."/>
            <person name="Jeffery I.B."/>
            <person name="Cooney J.C."/>
            <person name="Kagawa T.F."/>
            <person name="Liu W."/>
            <person name="Song Y."/>
            <person name="Salvetti E."/>
            <person name="Wrobel A."/>
            <person name="Rasinkangas P."/>
            <person name="Parkhill J."/>
            <person name="Rea M.C."/>
            <person name="O'Sullivan O."/>
            <person name="Ritari J."/>
            <person name="Douillard F.P."/>
            <person name="Paul Ross R."/>
            <person name="Yang R."/>
            <person name="Briner A.E."/>
            <person name="Felis G.E."/>
            <person name="de Vos W.M."/>
            <person name="Barrangou R."/>
            <person name="Klaenhammer T.R."/>
            <person name="Caufield P.W."/>
            <person name="Cui Y."/>
            <person name="Zhang H."/>
            <person name="O'Toole P.W."/>
        </authorList>
    </citation>
    <scope>NUCLEOTIDE SEQUENCE [LARGE SCALE GENOMIC DNA]</scope>
    <source>
        <strain evidence="1 2">DSM 12744</strain>
    </source>
</reference>
<dbReference type="InterPro" id="IPR006059">
    <property type="entry name" value="SBP"/>
</dbReference>
<evidence type="ECO:0000313" key="2">
    <source>
        <dbReference type="Proteomes" id="UP000051330"/>
    </source>
</evidence>
<dbReference type="PATRIC" id="fig|1423792.3.peg.1831"/>
<proteinExistence type="predicted"/>
<protein>
    <recommendedName>
        <fullName evidence="3">Sugar ABC transporter substrate-binding protein</fullName>
    </recommendedName>
</protein>
<evidence type="ECO:0000313" key="1">
    <source>
        <dbReference type="EMBL" id="KRL13778.1"/>
    </source>
</evidence>
<dbReference type="Proteomes" id="UP000051330">
    <property type="component" value="Unassembled WGS sequence"/>
</dbReference>
<keyword evidence="2" id="KW-1185">Reference proteome</keyword>
<dbReference type="SUPFAM" id="SSF53850">
    <property type="entry name" value="Periplasmic binding protein-like II"/>
    <property type="match status" value="1"/>
</dbReference>
<comment type="caution">
    <text evidence="1">The sequence shown here is derived from an EMBL/GenBank/DDBJ whole genome shotgun (WGS) entry which is preliminary data.</text>
</comment>
<dbReference type="AlphaFoldDB" id="A0A0R1N7Y5"/>
<dbReference type="Pfam" id="PF01547">
    <property type="entry name" value="SBP_bac_1"/>
    <property type="match status" value="1"/>
</dbReference>
<dbReference type="InterPro" id="IPR050490">
    <property type="entry name" value="Bact_solute-bd_prot1"/>
</dbReference>
<accession>A0A0R1N7Y5</accession>
<gene>
    <name evidence="1" type="ORF">FD09_GL001806</name>
</gene>
<dbReference type="Gene3D" id="3.40.190.10">
    <property type="entry name" value="Periplasmic binding protein-like II"/>
    <property type="match status" value="1"/>
</dbReference>
<dbReference type="EMBL" id="AZEC01000003">
    <property type="protein sequence ID" value="KRL13778.1"/>
    <property type="molecule type" value="Genomic_DNA"/>
</dbReference>
<name>A0A0R1N7Y5_9LACO</name>